<evidence type="ECO:0000259" key="1">
    <source>
        <dbReference type="Pfam" id="PF00535"/>
    </source>
</evidence>
<protein>
    <submittedName>
        <fullName evidence="2">Glycosyltransferase family 2 protein</fullName>
    </submittedName>
</protein>
<evidence type="ECO:0000313" key="3">
    <source>
        <dbReference type="Proteomes" id="UP001596406"/>
    </source>
</evidence>
<proteinExistence type="predicted"/>
<sequence length="310" mass="33614">MSPRTDGPLVSVVVPTYNRSGAVTGAVESALDQTYSNLEVVVVDDGSTDDTRAVLDDYAADRERVRVVHSATNEGIPAARNRGLAAARGEYVCPLDDDDRWHPAKVERQVAALDSLDDDYWGVYTHGRIVDREGRLEARVESDAAGDVYPDVLVEMSILPHSGHMARATCLEAVGGYDDGFDVACDWDLTVRLCRRWKVALLPEVLVERTHGGDNVTGDPGYDVRARALVAEKFEGAIEETGVARAFAAASARERGLLALDRGERWEATRRFAAAFRAAPTPDHLALAALAPLGPRGLAVARRVRSLLAR</sequence>
<dbReference type="InterPro" id="IPR050834">
    <property type="entry name" value="Glycosyltransf_2"/>
</dbReference>
<dbReference type="AlphaFoldDB" id="A0ABD5UD26"/>
<dbReference type="RefSeq" id="WP_304450166.1">
    <property type="nucleotide sequence ID" value="NZ_JARRAH010000006.1"/>
</dbReference>
<feature type="domain" description="Glycosyltransferase 2-like" evidence="1">
    <location>
        <begin position="11"/>
        <end position="128"/>
    </location>
</feature>
<dbReference type="Proteomes" id="UP001596406">
    <property type="component" value="Unassembled WGS sequence"/>
</dbReference>
<evidence type="ECO:0000313" key="2">
    <source>
        <dbReference type="EMBL" id="MFC6838477.1"/>
    </source>
</evidence>
<dbReference type="Gene3D" id="3.90.550.10">
    <property type="entry name" value="Spore Coat Polysaccharide Biosynthesis Protein SpsA, Chain A"/>
    <property type="match status" value="1"/>
</dbReference>
<dbReference type="Pfam" id="PF00535">
    <property type="entry name" value="Glycos_transf_2"/>
    <property type="match status" value="1"/>
</dbReference>
<dbReference type="EMBL" id="JBHSXM010000006">
    <property type="protein sequence ID" value="MFC6838477.1"/>
    <property type="molecule type" value="Genomic_DNA"/>
</dbReference>
<dbReference type="CDD" id="cd00761">
    <property type="entry name" value="Glyco_tranf_GTA_type"/>
    <property type="match status" value="1"/>
</dbReference>
<accession>A0ABD5UD26</accession>
<dbReference type="InterPro" id="IPR029044">
    <property type="entry name" value="Nucleotide-diphossugar_trans"/>
</dbReference>
<dbReference type="SUPFAM" id="SSF53448">
    <property type="entry name" value="Nucleotide-diphospho-sugar transferases"/>
    <property type="match status" value="1"/>
</dbReference>
<dbReference type="InterPro" id="IPR001173">
    <property type="entry name" value="Glyco_trans_2-like"/>
</dbReference>
<dbReference type="PANTHER" id="PTHR43685:SF2">
    <property type="entry name" value="GLYCOSYLTRANSFERASE 2-LIKE DOMAIN-CONTAINING PROTEIN"/>
    <property type="match status" value="1"/>
</dbReference>
<gene>
    <name evidence="2" type="ORF">ACFQHK_18515</name>
</gene>
<keyword evidence="3" id="KW-1185">Reference proteome</keyword>
<name>A0ABD5UD26_9EURY</name>
<comment type="caution">
    <text evidence="2">The sequence shown here is derived from an EMBL/GenBank/DDBJ whole genome shotgun (WGS) entry which is preliminary data.</text>
</comment>
<organism evidence="2 3">
    <name type="scientific">Halomarina ordinaria</name>
    <dbReference type="NCBI Taxonomy" id="3033939"/>
    <lineage>
        <taxon>Archaea</taxon>
        <taxon>Methanobacteriati</taxon>
        <taxon>Methanobacteriota</taxon>
        <taxon>Stenosarchaea group</taxon>
        <taxon>Halobacteria</taxon>
        <taxon>Halobacteriales</taxon>
        <taxon>Natronomonadaceae</taxon>
        <taxon>Halomarina</taxon>
    </lineage>
</organism>
<reference evidence="2 3" key="1">
    <citation type="journal article" date="2019" name="Int. J. Syst. Evol. Microbiol.">
        <title>The Global Catalogue of Microorganisms (GCM) 10K type strain sequencing project: providing services to taxonomists for standard genome sequencing and annotation.</title>
        <authorList>
            <consortium name="The Broad Institute Genomics Platform"/>
            <consortium name="The Broad Institute Genome Sequencing Center for Infectious Disease"/>
            <person name="Wu L."/>
            <person name="Ma J."/>
        </authorList>
    </citation>
    <scope>NUCLEOTIDE SEQUENCE [LARGE SCALE GENOMIC DNA]</scope>
    <source>
        <strain evidence="2 3">PSRA2</strain>
    </source>
</reference>
<dbReference type="PANTHER" id="PTHR43685">
    <property type="entry name" value="GLYCOSYLTRANSFERASE"/>
    <property type="match status" value="1"/>
</dbReference>